<evidence type="ECO:0000313" key="2">
    <source>
        <dbReference type="EMBL" id="KAJ4445783.1"/>
    </source>
</evidence>
<keyword evidence="3" id="KW-1185">Reference proteome</keyword>
<evidence type="ECO:0000256" key="1">
    <source>
        <dbReference type="SAM" id="MobiDB-lite"/>
    </source>
</evidence>
<dbReference type="EMBL" id="JAJSOF020000009">
    <property type="protein sequence ID" value="KAJ4445783.1"/>
    <property type="molecule type" value="Genomic_DNA"/>
</dbReference>
<gene>
    <name evidence="2" type="ORF">ANN_12468</name>
</gene>
<dbReference type="Proteomes" id="UP001148838">
    <property type="component" value="Unassembled WGS sequence"/>
</dbReference>
<accession>A0ABQ8TGL0</accession>
<organism evidence="2 3">
    <name type="scientific">Periplaneta americana</name>
    <name type="common">American cockroach</name>
    <name type="synonym">Blatta americana</name>
    <dbReference type="NCBI Taxonomy" id="6978"/>
    <lineage>
        <taxon>Eukaryota</taxon>
        <taxon>Metazoa</taxon>
        <taxon>Ecdysozoa</taxon>
        <taxon>Arthropoda</taxon>
        <taxon>Hexapoda</taxon>
        <taxon>Insecta</taxon>
        <taxon>Pterygota</taxon>
        <taxon>Neoptera</taxon>
        <taxon>Polyneoptera</taxon>
        <taxon>Dictyoptera</taxon>
        <taxon>Blattodea</taxon>
        <taxon>Blattoidea</taxon>
        <taxon>Blattidae</taxon>
        <taxon>Blattinae</taxon>
        <taxon>Periplaneta</taxon>
    </lineage>
</organism>
<protein>
    <submittedName>
        <fullName evidence="2">Uncharacterized protein</fullName>
    </submittedName>
</protein>
<reference evidence="2 3" key="1">
    <citation type="journal article" date="2022" name="Allergy">
        <title>Genome assembly and annotation of Periplaneta americana reveal a comprehensive cockroach allergen profile.</title>
        <authorList>
            <person name="Wang L."/>
            <person name="Xiong Q."/>
            <person name="Saelim N."/>
            <person name="Wang L."/>
            <person name="Nong W."/>
            <person name="Wan A.T."/>
            <person name="Shi M."/>
            <person name="Liu X."/>
            <person name="Cao Q."/>
            <person name="Hui J.H.L."/>
            <person name="Sookrung N."/>
            <person name="Leung T.F."/>
            <person name="Tungtrongchitr A."/>
            <person name="Tsui S.K.W."/>
        </authorList>
    </citation>
    <scope>NUCLEOTIDE SEQUENCE [LARGE SCALE GENOMIC DNA]</scope>
    <source>
        <strain evidence="2">PWHHKU_190912</strain>
    </source>
</reference>
<name>A0ABQ8TGL0_PERAM</name>
<evidence type="ECO:0000313" key="3">
    <source>
        <dbReference type="Proteomes" id="UP001148838"/>
    </source>
</evidence>
<comment type="caution">
    <text evidence="2">The sequence shown here is derived from an EMBL/GenBank/DDBJ whole genome shotgun (WGS) entry which is preliminary data.</text>
</comment>
<proteinExistence type="predicted"/>
<feature type="region of interest" description="Disordered" evidence="1">
    <location>
        <begin position="139"/>
        <end position="172"/>
    </location>
</feature>
<sequence length="260" mass="29304">MRQRVIALVEAGYGARSAGRLSVFLEVQPRGCSLLQNSGEVENRLFWASADFFIGRGYSLIETVRLDPFRTANEIRAASNFPGSSQTVISRLRNRCIRSRRAAQMEILGKHKLSAILPSLPIEWISIGEMYDGYLASERDEGDNAGEMSPRSSTDSYPAFARNGLRENPGKNLNQRLNDMKVIMPVKCPDPGPKVTQYLISQVLGRPAPWRRGLRHPLGLTLRNARWFGVLMEEEIFSRNFGQCMEPMPTSIGCIWELDR</sequence>